<dbReference type="Proteomes" id="UP000199584">
    <property type="component" value="Unassembled WGS sequence"/>
</dbReference>
<dbReference type="Pfam" id="PF15781">
    <property type="entry name" value="ParE-like_toxin"/>
    <property type="match status" value="1"/>
</dbReference>
<evidence type="ECO:0000313" key="1">
    <source>
        <dbReference type="EMBL" id="SFR16627.1"/>
    </source>
</evidence>
<name>A0A1I6EG41_9FIRM</name>
<evidence type="ECO:0000313" key="2">
    <source>
        <dbReference type="Proteomes" id="UP000199584"/>
    </source>
</evidence>
<organism evidence="1 2">
    <name type="scientific">Desulfoscipio geothermicus DSM 3669</name>
    <dbReference type="NCBI Taxonomy" id="1121426"/>
    <lineage>
        <taxon>Bacteria</taxon>
        <taxon>Bacillati</taxon>
        <taxon>Bacillota</taxon>
        <taxon>Clostridia</taxon>
        <taxon>Eubacteriales</taxon>
        <taxon>Desulfallaceae</taxon>
        <taxon>Desulfoscipio</taxon>
    </lineage>
</organism>
<dbReference type="STRING" id="39060.SAMN05660706_14116"/>
<dbReference type="AlphaFoldDB" id="A0A1I6EG41"/>
<reference evidence="2" key="1">
    <citation type="submission" date="2016-10" db="EMBL/GenBank/DDBJ databases">
        <authorList>
            <person name="Varghese N."/>
            <person name="Submissions S."/>
        </authorList>
    </citation>
    <scope>NUCLEOTIDE SEQUENCE [LARGE SCALE GENOMIC DNA]</scope>
    <source>
        <strain evidence="2">DSM 3669</strain>
    </source>
</reference>
<proteinExistence type="predicted"/>
<dbReference type="EMBL" id="FOYM01000041">
    <property type="protein sequence ID" value="SFR16627.1"/>
    <property type="molecule type" value="Genomic_DNA"/>
</dbReference>
<gene>
    <name evidence="1" type="ORF">SAMN05660706_14116</name>
</gene>
<keyword evidence="2" id="KW-1185">Reference proteome</keyword>
<protein>
    <submittedName>
        <fullName evidence="1">mRNA interferase RelE/StbE</fullName>
    </submittedName>
</protein>
<accession>A0A1I6EG41</accession>
<dbReference type="InterPro" id="IPR031552">
    <property type="entry name" value="ParE-like_toxin"/>
</dbReference>
<dbReference type="RefSeq" id="WP_245779840.1">
    <property type="nucleotide sequence ID" value="NZ_FOYM01000041.1"/>
</dbReference>
<sequence length="73" mass="8587">MLPVTFLPPAKQFLKKIRDKRLKKKYEQAITEIRKNSDVGRFKTGDLTGIRGYDIKHEGIYYEIAYCFGQCTR</sequence>